<protein>
    <recommendedName>
        <fullName evidence="1">Tox-REase-5 domain-containing protein</fullName>
    </recommendedName>
</protein>
<sequence>MVRLDTGQGRPLEYAAPSWGGAVDLSEGEFEDALARLVLEMPLSIRASQAGLLVRTASSGHGAAMDGMWQLALRRDYGRWCRAYEAPGDCLSLLEDGLGFSATDKLAVALGLSLDPMHESIAEALEDTFSPTFFKAVVVSALVSWAILAANPEPVFTKAAAVLAVVMVAYLGADAFLEVVRACFELKQAADRATTFQELDAAGARFGRVMGTEGARVFVLMATVLVSRGTAGSASSLSTRLPLLPRFAEASALAARQLGLRLEAAAEVTSVAVVDGQLAITLAPTAVAMAAMGDGNAGAKALPSGGPGEWVQVNESMPEGARAYQERVTGVPRGYAYRVKRGAAQADFDGFEPEDNALLEAKGYNLAKFFDDALNKKPFFKGADKFLDQARRQQEAAPGMRIRWLVAEKKLADALRKLFSQRGYQDVEVLHVP</sequence>
<keyword evidence="3" id="KW-1185">Reference proteome</keyword>
<evidence type="ECO:0000313" key="2">
    <source>
        <dbReference type="EMBL" id="NMO20908.1"/>
    </source>
</evidence>
<evidence type="ECO:0000313" key="3">
    <source>
        <dbReference type="Proteomes" id="UP000518300"/>
    </source>
</evidence>
<dbReference type="AlphaFoldDB" id="A0A848LSG4"/>
<name>A0A848LSG4_9BACT</name>
<evidence type="ECO:0000259" key="1">
    <source>
        <dbReference type="Pfam" id="PF15648"/>
    </source>
</evidence>
<reference evidence="2 3" key="1">
    <citation type="submission" date="2020-04" db="EMBL/GenBank/DDBJ databases">
        <title>Draft genome of Pyxidicoccus fallax type strain.</title>
        <authorList>
            <person name="Whitworth D.E."/>
        </authorList>
    </citation>
    <scope>NUCLEOTIDE SEQUENCE [LARGE SCALE GENOMIC DNA]</scope>
    <source>
        <strain evidence="2 3">DSM 14698</strain>
    </source>
</reference>
<dbReference type="InterPro" id="IPR028904">
    <property type="entry name" value="Tox-REase-5_dom"/>
</dbReference>
<accession>A0A848LSG4</accession>
<dbReference type="EMBL" id="JABBJJ010000279">
    <property type="protein sequence ID" value="NMO20908.1"/>
    <property type="molecule type" value="Genomic_DNA"/>
</dbReference>
<organism evidence="2 3">
    <name type="scientific">Pyxidicoccus fallax</name>
    <dbReference type="NCBI Taxonomy" id="394095"/>
    <lineage>
        <taxon>Bacteria</taxon>
        <taxon>Pseudomonadati</taxon>
        <taxon>Myxococcota</taxon>
        <taxon>Myxococcia</taxon>
        <taxon>Myxococcales</taxon>
        <taxon>Cystobacterineae</taxon>
        <taxon>Myxococcaceae</taxon>
        <taxon>Pyxidicoccus</taxon>
    </lineage>
</organism>
<feature type="domain" description="Tox-REase-5" evidence="1">
    <location>
        <begin position="322"/>
        <end position="408"/>
    </location>
</feature>
<dbReference type="Pfam" id="PF15648">
    <property type="entry name" value="Tox-REase-5"/>
    <property type="match status" value="1"/>
</dbReference>
<comment type="caution">
    <text evidence="2">The sequence shown here is derived from an EMBL/GenBank/DDBJ whole genome shotgun (WGS) entry which is preliminary data.</text>
</comment>
<gene>
    <name evidence="2" type="ORF">HG543_39600</name>
</gene>
<dbReference type="Proteomes" id="UP000518300">
    <property type="component" value="Unassembled WGS sequence"/>
</dbReference>
<proteinExistence type="predicted"/>